<dbReference type="Pfam" id="PF17900">
    <property type="entry name" value="Peptidase_M1_N"/>
    <property type="match status" value="1"/>
</dbReference>
<evidence type="ECO:0000256" key="9">
    <source>
        <dbReference type="ARBA" id="ARBA00022801"/>
    </source>
</evidence>
<dbReference type="GO" id="GO:0043171">
    <property type="term" value="P:peptide catabolic process"/>
    <property type="evidence" value="ECO:0007669"/>
    <property type="project" value="TreeGrafter"/>
</dbReference>
<evidence type="ECO:0000256" key="8">
    <source>
        <dbReference type="ARBA" id="ARBA00022723"/>
    </source>
</evidence>
<organism evidence="16 17">
    <name type="scientific">Fibrella aquatilis</name>
    <dbReference type="NCBI Taxonomy" id="2817059"/>
    <lineage>
        <taxon>Bacteria</taxon>
        <taxon>Pseudomonadati</taxon>
        <taxon>Bacteroidota</taxon>
        <taxon>Cytophagia</taxon>
        <taxon>Cytophagales</taxon>
        <taxon>Spirosomataceae</taxon>
        <taxon>Fibrella</taxon>
    </lineage>
</organism>
<dbReference type="Proteomes" id="UP000664795">
    <property type="component" value="Unassembled WGS sequence"/>
</dbReference>
<keyword evidence="10" id="KW-0862">Zinc</keyword>
<evidence type="ECO:0000256" key="6">
    <source>
        <dbReference type="ARBA" id="ARBA00022438"/>
    </source>
</evidence>
<dbReference type="GO" id="GO:0016020">
    <property type="term" value="C:membrane"/>
    <property type="evidence" value="ECO:0007669"/>
    <property type="project" value="TreeGrafter"/>
</dbReference>
<name>A0A939GA46_9BACT</name>
<keyword evidence="6" id="KW-0031">Aminopeptidase</keyword>
<dbReference type="GO" id="GO:0005737">
    <property type="term" value="C:cytoplasm"/>
    <property type="evidence" value="ECO:0007669"/>
    <property type="project" value="TreeGrafter"/>
</dbReference>
<feature type="chain" id="PRO_5036723697" description="Aminopeptidase N" evidence="12">
    <location>
        <begin position="20"/>
        <end position="665"/>
    </location>
</feature>
<dbReference type="InterPro" id="IPR050344">
    <property type="entry name" value="Peptidase_M1_aminopeptidases"/>
</dbReference>
<dbReference type="CDD" id="cd09603">
    <property type="entry name" value="M1_APN_like"/>
    <property type="match status" value="1"/>
</dbReference>
<dbReference type="NCBIfam" id="TIGR04183">
    <property type="entry name" value="Por_Secre_tail"/>
    <property type="match status" value="1"/>
</dbReference>
<dbReference type="GO" id="GO:0005615">
    <property type="term" value="C:extracellular space"/>
    <property type="evidence" value="ECO:0007669"/>
    <property type="project" value="TreeGrafter"/>
</dbReference>
<dbReference type="Gene3D" id="2.60.40.1730">
    <property type="entry name" value="tricorn interacting facor f3 domain"/>
    <property type="match status" value="1"/>
</dbReference>
<evidence type="ECO:0000256" key="12">
    <source>
        <dbReference type="SAM" id="SignalP"/>
    </source>
</evidence>
<comment type="similarity">
    <text evidence="3">Belongs to the peptidase M1 family.</text>
</comment>
<dbReference type="EC" id="3.4.11.2" evidence="4"/>
<evidence type="ECO:0000313" key="17">
    <source>
        <dbReference type="Proteomes" id="UP000664795"/>
    </source>
</evidence>
<evidence type="ECO:0000259" key="15">
    <source>
        <dbReference type="Pfam" id="PF18962"/>
    </source>
</evidence>
<dbReference type="SUPFAM" id="SSF55486">
    <property type="entry name" value="Metalloproteases ('zincins'), catalytic domain"/>
    <property type="match status" value="1"/>
</dbReference>
<dbReference type="Pfam" id="PF18962">
    <property type="entry name" value="Por_Secre_tail"/>
    <property type="match status" value="1"/>
</dbReference>
<feature type="domain" description="Peptidase M1 membrane alanine aminopeptidase" evidence="13">
    <location>
        <begin position="281"/>
        <end position="475"/>
    </location>
</feature>
<evidence type="ECO:0000256" key="4">
    <source>
        <dbReference type="ARBA" id="ARBA00012564"/>
    </source>
</evidence>
<evidence type="ECO:0000256" key="5">
    <source>
        <dbReference type="ARBA" id="ARBA00015611"/>
    </source>
</evidence>
<dbReference type="PANTHER" id="PTHR11533">
    <property type="entry name" value="PROTEASE M1 ZINC METALLOPROTEASE"/>
    <property type="match status" value="1"/>
</dbReference>
<dbReference type="Gene3D" id="1.10.390.10">
    <property type="entry name" value="Neutral Protease Domain 2"/>
    <property type="match status" value="1"/>
</dbReference>
<keyword evidence="11" id="KW-0482">Metalloprotease</keyword>
<comment type="catalytic activity">
    <reaction evidence="1">
        <text>Release of an N-terminal amino acid, Xaa-|-Yaa- from a peptide, amide or arylamide. Xaa is preferably Ala, but may be most amino acids including Pro (slow action). When a terminal hydrophobic residue is followed by a prolyl residue, the two may be released as an intact Xaa-Pro dipeptide.</text>
        <dbReference type="EC" id="3.4.11.2"/>
    </reaction>
</comment>
<dbReference type="AlphaFoldDB" id="A0A939GA46"/>
<gene>
    <name evidence="16" type="ORF">J2I48_26670</name>
</gene>
<dbReference type="SUPFAM" id="SSF63737">
    <property type="entry name" value="Leukotriene A4 hydrolase N-terminal domain"/>
    <property type="match status" value="1"/>
</dbReference>
<comment type="caution">
    <text evidence="16">The sequence shown here is derived from an EMBL/GenBank/DDBJ whole genome shotgun (WGS) entry which is preliminary data.</text>
</comment>
<dbReference type="RefSeq" id="WP_207338587.1">
    <property type="nucleotide sequence ID" value="NZ_JAFMYU010000034.1"/>
</dbReference>
<dbReference type="GO" id="GO:0006508">
    <property type="term" value="P:proteolysis"/>
    <property type="evidence" value="ECO:0007669"/>
    <property type="project" value="UniProtKB-KW"/>
</dbReference>
<dbReference type="InterPro" id="IPR042097">
    <property type="entry name" value="Aminopeptidase_N-like_N_sf"/>
</dbReference>
<evidence type="ECO:0000256" key="10">
    <source>
        <dbReference type="ARBA" id="ARBA00022833"/>
    </source>
</evidence>
<comment type="cofactor">
    <cofactor evidence="2">
        <name>Zn(2+)</name>
        <dbReference type="ChEBI" id="CHEBI:29105"/>
    </cofactor>
</comment>
<evidence type="ECO:0000256" key="1">
    <source>
        <dbReference type="ARBA" id="ARBA00000098"/>
    </source>
</evidence>
<dbReference type="Pfam" id="PF01433">
    <property type="entry name" value="Peptidase_M1"/>
    <property type="match status" value="1"/>
</dbReference>
<evidence type="ECO:0000259" key="14">
    <source>
        <dbReference type="Pfam" id="PF17900"/>
    </source>
</evidence>
<dbReference type="InterPro" id="IPR014782">
    <property type="entry name" value="Peptidase_M1_dom"/>
</dbReference>
<evidence type="ECO:0000259" key="13">
    <source>
        <dbReference type="Pfam" id="PF01433"/>
    </source>
</evidence>
<feature type="domain" description="Secretion system C-terminal sorting" evidence="15">
    <location>
        <begin position="587"/>
        <end position="659"/>
    </location>
</feature>
<evidence type="ECO:0000256" key="11">
    <source>
        <dbReference type="ARBA" id="ARBA00023049"/>
    </source>
</evidence>
<dbReference type="GO" id="GO:0016285">
    <property type="term" value="F:alanyl aminopeptidase activity"/>
    <property type="evidence" value="ECO:0007669"/>
    <property type="project" value="UniProtKB-EC"/>
</dbReference>
<feature type="domain" description="Aminopeptidase N-like N-terminal" evidence="14">
    <location>
        <begin position="64"/>
        <end position="238"/>
    </location>
</feature>
<protein>
    <recommendedName>
        <fullName evidence="5">Aminopeptidase N</fullName>
        <ecNumber evidence="4">3.4.11.2</ecNumber>
    </recommendedName>
</protein>
<keyword evidence="8" id="KW-0479">Metal-binding</keyword>
<dbReference type="PANTHER" id="PTHR11533:SF174">
    <property type="entry name" value="PUROMYCIN-SENSITIVE AMINOPEPTIDASE-RELATED"/>
    <property type="match status" value="1"/>
</dbReference>
<dbReference type="EMBL" id="JAFMYU010000034">
    <property type="protein sequence ID" value="MBO0934621.1"/>
    <property type="molecule type" value="Genomic_DNA"/>
</dbReference>
<dbReference type="GO" id="GO:0008270">
    <property type="term" value="F:zinc ion binding"/>
    <property type="evidence" value="ECO:0007669"/>
    <property type="project" value="InterPro"/>
</dbReference>
<keyword evidence="17" id="KW-1185">Reference proteome</keyword>
<sequence>MKHVFLFSIACCLCVNALAQTGGEVCAQGKARFFGQPGRFNPQQARQLAPDVQSAGDPSIDVTYYGLNLNLTYIPKYLRGVATVAFKPASASLSSLFLDLNSALRVDSVKVGNGRLVFSHVSNRLTITLPQTLAVGQTQRLLVYYQGLPVSADGAFAFTTHDNTADQLIYSLSEPYGASDWFPCKDTPADKADSSAVSITAPPTFVSVSNGLLQRVTNNIDGTKTYAWKNSYPIAQYLISIACTNYSQYDTPLTYQGQTMPVTHYVFPEDLAVAKPVIDETNNMIKVFSDKFGLYPFFREKYGHAEFGKNQGGMEHQTISSMDRNALLDKNVVSHELMHQWFGDKITCRDWQNIWLNEGFASYGEAIYQEAIGGKTTYQSYMNNTFATRAKAASGTLYAQNVSSVGAIFDYNRTYCKGAWVLHMLRGVLGDSTFFRGMKAYVASPAAYSTAVTEDYQRVMEQASGKDLNYFFKEWVYGAGYSRYTYSVAPIANTNQAVLRISQATNTNPASFTMPIQVTVQSAAGNQTITILNNQDVQSFTVTGSGPVTGVLLDPDNWILKTATSEAPPVGPTPILATEPTPDALQVYPNPSHDQLTVTFNIQTAGPLTLSLVNTLGQTVATQSETNAAAGAQKRTVPIRQLATGTYILRLQTPDGTQSTSVLVK</sequence>
<keyword evidence="12" id="KW-0732">Signal</keyword>
<dbReference type="PRINTS" id="PR00756">
    <property type="entry name" value="ALADIPTASE"/>
</dbReference>
<evidence type="ECO:0000313" key="16">
    <source>
        <dbReference type="EMBL" id="MBO0934621.1"/>
    </source>
</evidence>
<evidence type="ECO:0000256" key="7">
    <source>
        <dbReference type="ARBA" id="ARBA00022670"/>
    </source>
</evidence>
<keyword evidence="7" id="KW-0645">Protease</keyword>
<proteinExistence type="inferred from homology"/>
<dbReference type="GO" id="GO:0070006">
    <property type="term" value="F:metalloaminopeptidase activity"/>
    <property type="evidence" value="ECO:0007669"/>
    <property type="project" value="TreeGrafter"/>
</dbReference>
<dbReference type="GO" id="GO:0042277">
    <property type="term" value="F:peptide binding"/>
    <property type="evidence" value="ECO:0007669"/>
    <property type="project" value="TreeGrafter"/>
</dbReference>
<dbReference type="InterPro" id="IPR045357">
    <property type="entry name" value="Aminopeptidase_N-like_N"/>
</dbReference>
<feature type="signal peptide" evidence="12">
    <location>
        <begin position="1"/>
        <end position="19"/>
    </location>
</feature>
<dbReference type="InterPro" id="IPR026444">
    <property type="entry name" value="Secre_tail"/>
</dbReference>
<reference evidence="16 17" key="1">
    <citation type="submission" date="2021-03" db="EMBL/GenBank/DDBJ databases">
        <title>Fibrella sp. HMF5036 genome sequencing and assembly.</title>
        <authorList>
            <person name="Kang H."/>
            <person name="Kim H."/>
            <person name="Bae S."/>
            <person name="Joh K."/>
        </authorList>
    </citation>
    <scope>NUCLEOTIDE SEQUENCE [LARGE SCALE GENOMIC DNA]</scope>
    <source>
        <strain evidence="16 17">HMF5036</strain>
    </source>
</reference>
<keyword evidence="9" id="KW-0378">Hydrolase</keyword>
<dbReference type="InterPro" id="IPR001930">
    <property type="entry name" value="Peptidase_M1"/>
</dbReference>
<evidence type="ECO:0000256" key="2">
    <source>
        <dbReference type="ARBA" id="ARBA00001947"/>
    </source>
</evidence>
<dbReference type="InterPro" id="IPR027268">
    <property type="entry name" value="Peptidase_M4/M1_CTD_sf"/>
</dbReference>
<accession>A0A939GA46</accession>
<evidence type="ECO:0000256" key="3">
    <source>
        <dbReference type="ARBA" id="ARBA00010136"/>
    </source>
</evidence>